<dbReference type="InterPro" id="IPR037053">
    <property type="entry name" value="Phage_tail_collar_dom_sf"/>
</dbReference>
<dbReference type="SUPFAM" id="SSF88874">
    <property type="entry name" value="Receptor-binding domain of short tail fibre protein gp12"/>
    <property type="match status" value="1"/>
</dbReference>
<evidence type="ECO:0000256" key="1">
    <source>
        <dbReference type="SAM" id="MobiDB-lite"/>
    </source>
</evidence>
<gene>
    <name evidence="3" type="ORF">J4G33_09545</name>
</gene>
<proteinExistence type="predicted"/>
<evidence type="ECO:0000313" key="3">
    <source>
        <dbReference type="EMBL" id="MBO1752045.1"/>
    </source>
</evidence>
<evidence type="ECO:0000259" key="2">
    <source>
        <dbReference type="Pfam" id="PF07484"/>
    </source>
</evidence>
<evidence type="ECO:0000313" key="4">
    <source>
        <dbReference type="Proteomes" id="UP000664209"/>
    </source>
</evidence>
<dbReference type="AlphaFoldDB" id="A0A939LS42"/>
<dbReference type="Proteomes" id="UP000664209">
    <property type="component" value="Unassembled WGS sequence"/>
</dbReference>
<sequence>MSEPFLGEVRMTSVNFAPKGWALCDGQLLLINQHQALFALLGTTYGGDGRTTFALPDLRGRMPVGGGTGPEVQLGQRGGAEQVTLTQSHLPPHSHSARAASGPATTADAAGGRWAATDQPHYGPSPQVAMADGLVGQDGGSQPHPNVPPYLTVIFMIAIQGIFPSQS</sequence>
<keyword evidence="4" id="KW-1185">Reference proteome</keyword>
<name>A0A939LS42_9CELL</name>
<feature type="region of interest" description="Disordered" evidence="1">
    <location>
        <begin position="88"/>
        <end position="143"/>
    </location>
</feature>
<dbReference type="EMBL" id="JAGEMK010000004">
    <property type="protein sequence ID" value="MBO1752045.1"/>
    <property type="molecule type" value="Genomic_DNA"/>
</dbReference>
<comment type="caution">
    <text evidence="3">The sequence shown here is derived from an EMBL/GenBank/DDBJ whole genome shotgun (WGS) entry which is preliminary data.</text>
</comment>
<accession>A0A939LS42</accession>
<dbReference type="InterPro" id="IPR011083">
    <property type="entry name" value="Phage_tail_collar_dom"/>
</dbReference>
<organism evidence="3 4">
    <name type="scientific">Actinotalea soli</name>
    <dbReference type="NCBI Taxonomy" id="2819234"/>
    <lineage>
        <taxon>Bacteria</taxon>
        <taxon>Bacillati</taxon>
        <taxon>Actinomycetota</taxon>
        <taxon>Actinomycetes</taxon>
        <taxon>Micrococcales</taxon>
        <taxon>Cellulomonadaceae</taxon>
        <taxon>Actinotalea</taxon>
    </lineage>
</organism>
<dbReference type="RefSeq" id="WP_208055732.1">
    <property type="nucleotide sequence ID" value="NZ_JAGEMK010000004.1"/>
</dbReference>
<feature type="compositionally biased region" description="Low complexity" evidence="1">
    <location>
        <begin position="97"/>
        <end position="113"/>
    </location>
</feature>
<dbReference type="Pfam" id="PF07484">
    <property type="entry name" value="Collar"/>
    <property type="match status" value="1"/>
</dbReference>
<feature type="domain" description="Phage tail collar" evidence="2">
    <location>
        <begin position="7"/>
        <end position="63"/>
    </location>
</feature>
<protein>
    <submittedName>
        <fullName evidence="3">Phage tail protein</fullName>
    </submittedName>
</protein>
<reference evidence="3" key="1">
    <citation type="submission" date="2021-03" db="EMBL/GenBank/DDBJ databases">
        <title>Actinotalea soli sp. nov., isolated from soil.</title>
        <authorList>
            <person name="Ping W."/>
            <person name="Zhang J."/>
        </authorList>
    </citation>
    <scope>NUCLEOTIDE SEQUENCE</scope>
    <source>
        <strain evidence="3">BY-33</strain>
    </source>
</reference>
<dbReference type="Gene3D" id="3.90.1340.10">
    <property type="entry name" value="Phage tail collar domain"/>
    <property type="match status" value="1"/>
</dbReference>